<dbReference type="RefSeq" id="WP_377769845.1">
    <property type="nucleotide sequence ID" value="NZ_JBHUHO010000010.1"/>
</dbReference>
<proteinExistence type="inferred from homology"/>
<dbReference type="PROSITE" id="PS51435">
    <property type="entry name" value="AP_NUCLEASE_F1_4"/>
    <property type="match status" value="1"/>
</dbReference>
<keyword evidence="6" id="KW-0460">Magnesium</keyword>
<dbReference type="InterPro" id="IPR005135">
    <property type="entry name" value="Endo/exonuclease/phosphatase"/>
</dbReference>
<evidence type="ECO:0000256" key="5">
    <source>
        <dbReference type="ARBA" id="ARBA00022801"/>
    </source>
</evidence>
<dbReference type="EC" id="3.1.11.2" evidence="8"/>
<organism evidence="8 9">
    <name type="scientific">Paenibacillus yanchengensis</name>
    <dbReference type="NCBI Taxonomy" id="2035833"/>
    <lineage>
        <taxon>Bacteria</taxon>
        <taxon>Bacillati</taxon>
        <taxon>Bacillota</taxon>
        <taxon>Bacilli</taxon>
        <taxon>Bacillales</taxon>
        <taxon>Paenibacillaceae</taxon>
        <taxon>Paenibacillus</taxon>
    </lineage>
</organism>
<dbReference type="Pfam" id="PF03372">
    <property type="entry name" value="Exo_endo_phos"/>
    <property type="match status" value="1"/>
</dbReference>
<name>A0ABW4YGL4_9BACL</name>
<sequence length="259" mass="30368">MMNATLKFVSWNVNGLRACVKKGFLDYFQTVDADFFCLQETKLQAGQIMLELGDQYEQYWNYAEKKGYSGTAIFTKHKPFSVWYGLEENTESEGRTITLEYDSFYLVNVYTPNARRDLSRLDLRLQWEERFLNYLTQLNDKKTVIVCGDLNVAHQEIDIKNAKSNIGNSGFTYEERACMTRLQKSGFIDTFRYLYPDRIDAYTWWSYMNKVRERNIGWRIDYFLTSTTLASKIADSRIDTTIMGSDHCPILLEMKDLLA</sequence>
<dbReference type="PROSITE" id="PS00726">
    <property type="entry name" value="AP_NUCLEASE_F1_1"/>
    <property type="match status" value="1"/>
</dbReference>
<dbReference type="PANTHER" id="PTHR22748:SF6">
    <property type="entry name" value="DNA-(APURINIC OR APYRIMIDINIC SITE) ENDONUCLEASE"/>
    <property type="match status" value="1"/>
</dbReference>
<keyword evidence="9" id="KW-1185">Reference proteome</keyword>
<dbReference type="PROSITE" id="PS00728">
    <property type="entry name" value="AP_NUCLEASE_F1_3"/>
    <property type="match status" value="1"/>
</dbReference>
<evidence type="ECO:0000259" key="7">
    <source>
        <dbReference type="Pfam" id="PF03372"/>
    </source>
</evidence>
<comment type="cofactor">
    <cofactor evidence="2">
        <name>Mg(2+)</name>
        <dbReference type="ChEBI" id="CHEBI:18420"/>
    </cofactor>
</comment>
<comment type="caution">
    <text evidence="8">The sequence shown here is derived from an EMBL/GenBank/DDBJ whole genome shotgun (WGS) entry which is preliminary data.</text>
</comment>
<evidence type="ECO:0000313" key="8">
    <source>
        <dbReference type="EMBL" id="MFD2114817.1"/>
    </source>
</evidence>
<dbReference type="CDD" id="cd09087">
    <property type="entry name" value="Ape1-like_AP-endo"/>
    <property type="match status" value="1"/>
</dbReference>
<evidence type="ECO:0000256" key="4">
    <source>
        <dbReference type="ARBA" id="ARBA00022723"/>
    </source>
</evidence>
<evidence type="ECO:0000256" key="6">
    <source>
        <dbReference type="ARBA" id="ARBA00022842"/>
    </source>
</evidence>
<dbReference type="InterPro" id="IPR036691">
    <property type="entry name" value="Endo/exonu/phosph_ase_sf"/>
</dbReference>
<dbReference type="InterPro" id="IPR004808">
    <property type="entry name" value="AP_endonuc_1"/>
</dbReference>
<dbReference type="InterPro" id="IPR020847">
    <property type="entry name" value="AP_endonuclease_F1_BS"/>
</dbReference>
<keyword evidence="4" id="KW-0479">Metal-binding</keyword>
<accession>A0ABW4YGL4</accession>
<dbReference type="NCBIfam" id="TIGR00195">
    <property type="entry name" value="exoDNase_III"/>
    <property type="match status" value="1"/>
</dbReference>
<feature type="domain" description="Endonuclease/exonuclease/phosphatase" evidence="7">
    <location>
        <begin position="9"/>
        <end position="247"/>
    </location>
</feature>
<evidence type="ECO:0000256" key="1">
    <source>
        <dbReference type="ARBA" id="ARBA00001936"/>
    </source>
</evidence>
<dbReference type="GO" id="GO:0008311">
    <property type="term" value="F:double-stranded DNA 3'-5' DNA exonuclease activity"/>
    <property type="evidence" value="ECO:0007669"/>
    <property type="project" value="UniProtKB-EC"/>
</dbReference>
<dbReference type="InterPro" id="IPR020848">
    <property type="entry name" value="AP_endonuclease_F1_CS"/>
</dbReference>
<dbReference type="EMBL" id="JBHUHO010000010">
    <property type="protein sequence ID" value="MFD2114817.1"/>
    <property type="molecule type" value="Genomic_DNA"/>
</dbReference>
<protein>
    <submittedName>
        <fullName evidence="8">Exodeoxyribonuclease III</fullName>
        <ecNumber evidence="8">3.1.11.2</ecNumber>
    </submittedName>
</protein>
<reference evidence="9" key="1">
    <citation type="journal article" date="2019" name="Int. J. Syst. Evol. Microbiol.">
        <title>The Global Catalogue of Microorganisms (GCM) 10K type strain sequencing project: providing services to taxonomists for standard genome sequencing and annotation.</title>
        <authorList>
            <consortium name="The Broad Institute Genomics Platform"/>
            <consortium name="The Broad Institute Genome Sequencing Center for Infectious Disease"/>
            <person name="Wu L."/>
            <person name="Ma J."/>
        </authorList>
    </citation>
    <scope>NUCLEOTIDE SEQUENCE [LARGE SCALE GENOMIC DNA]</scope>
    <source>
        <strain evidence="9">GH52</strain>
    </source>
</reference>
<dbReference type="SUPFAM" id="SSF56219">
    <property type="entry name" value="DNase I-like"/>
    <property type="match status" value="1"/>
</dbReference>
<evidence type="ECO:0000256" key="3">
    <source>
        <dbReference type="ARBA" id="ARBA00007092"/>
    </source>
</evidence>
<dbReference type="Proteomes" id="UP001597362">
    <property type="component" value="Unassembled WGS sequence"/>
</dbReference>
<evidence type="ECO:0000313" key="9">
    <source>
        <dbReference type="Proteomes" id="UP001597362"/>
    </source>
</evidence>
<keyword evidence="5 8" id="KW-0378">Hydrolase</keyword>
<comment type="similarity">
    <text evidence="3">Belongs to the DNA repair enzymes AP/ExoA family.</text>
</comment>
<comment type="cofactor">
    <cofactor evidence="1">
        <name>Mn(2+)</name>
        <dbReference type="ChEBI" id="CHEBI:29035"/>
    </cofactor>
</comment>
<dbReference type="PANTHER" id="PTHR22748">
    <property type="entry name" value="AP ENDONUCLEASE"/>
    <property type="match status" value="1"/>
</dbReference>
<dbReference type="NCBIfam" id="TIGR00633">
    <property type="entry name" value="xth"/>
    <property type="match status" value="1"/>
</dbReference>
<dbReference type="Gene3D" id="3.60.10.10">
    <property type="entry name" value="Endonuclease/exonuclease/phosphatase"/>
    <property type="match status" value="1"/>
</dbReference>
<gene>
    <name evidence="8" type="ORF">ACFSJH_03565</name>
</gene>
<evidence type="ECO:0000256" key="2">
    <source>
        <dbReference type="ARBA" id="ARBA00001946"/>
    </source>
</evidence>